<organism evidence="8 9">
    <name type="scientific">Actinocorallia aurantiaca</name>
    <dbReference type="NCBI Taxonomy" id="46204"/>
    <lineage>
        <taxon>Bacteria</taxon>
        <taxon>Bacillati</taxon>
        <taxon>Actinomycetota</taxon>
        <taxon>Actinomycetes</taxon>
        <taxon>Streptosporangiales</taxon>
        <taxon>Thermomonosporaceae</taxon>
        <taxon>Actinocorallia</taxon>
    </lineage>
</organism>
<feature type="binding site" evidence="5">
    <location>
        <begin position="197"/>
        <end position="204"/>
    </location>
    <ligand>
        <name>ATP</name>
        <dbReference type="ChEBI" id="CHEBI:30616"/>
    </ligand>
</feature>
<dbReference type="InterPro" id="IPR014016">
    <property type="entry name" value="UvrD-like_ATP-bd"/>
</dbReference>
<evidence type="ECO:0000256" key="5">
    <source>
        <dbReference type="PROSITE-ProRule" id="PRU00560"/>
    </source>
</evidence>
<name>A0ABN3U8X7_9ACTN</name>
<reference evidence="8 9" key="1">
    <citation type="journal article" date="2019" name="Int. J. Syst. Evol. Microbiol.">
        <title>The Global Catalogue of Microorganisms (GCM) 10K type strain sequencing project: providing services to taxonomists for standard genome sequencing and annotation.</title>
        <authorList>
            <consortium name="The Broad Institute Genomics Platform"/>
            <consortium name="The Broad Institute Genome Sequencing Center for Infectious Disease"/>
            <person name="Wu L."/>
            <person name="Ma J."/>
        </authorList>
    </citation>
    <scope>NUCLEOTIDE SEQUENCE [LARGE SCALE GENOMIC DNA]</scope>
    <source>
        <strain evidence="8 9">JCM 8201</strain>
    </source>
</reference>
<dbReference type="PROSITE" id="PS51198">
    <property type="entry name" value="UVRD_HELICASE_ATP_BIND"/>
    <property type="match status" value="1"/>
</dbReference>
<dbReference type="Pfam" id="PF13538">
    <property type="entry name" value="UvrD_C_2"/>
    <property type="match status" value="1"/>
</dbReference>
<evidence type="ECO:0000313" key="8">
    <source>
        <dbReference type="EMBL" id="GAA2726146.1"/>
    </source>
</evidence>
<dbReference type="RefSeq" id="WP_344450775.1">
    <property type="nucleotide sequence ID" value="NZ_BAAATZ010000009.1"/>
</dbReference>
<keyword evidence="9" id="KW-1185">Reference proteome</keyword>
<gene>
    <name evidence="8" type="ORF">GCM10010439_27930</name>
</gene>
<keyword evidence="3 5" id="KW-0347">Helicase</keyword>
<accession>A0ABN3U8X7</accession>
<evidence type="ECO:0000256" key="1">
    <source>
        <dbReference type="ARBA" id="ARBA00022741"/>
    </source>
</evidence>
<dbReference type="Gene3D" id="6.10.250.330">
    <property type="match status" value="1"/>
</dbReference>
<feature type="region of interest" description="Disordered" evidence="6">
    <location>
        <begin position="758"/>
        <end position="792"/>
    </location>
</feature>
<protein>
    <submittedName>
        <fullName evidence="8">AAA family ATPase</fullName>
    </submittedName>
</protein>
<keyword evidence="1 5" id="KW-0547">Nucleotide-binding</keyword>
<evidence type="ECO:0000259" key="7">
    <source>
        <dbReference type="PROSITE" id="PS51198"/>
    </source>
</evidence>
<keyword evidence="2 5" id="KW-0378">Hydrolase</keyword>
<sequence>MPSRALVEEQEKVTWLYGLLDAARARAEGSERIEAGGGGGFQQRVDRETAVHEKEKKLAQYAAVEHGLCFGRIDRKDDTLYIGRIGLRDEEGDPALIDWRAPAARPFYTATAADPEKLVRRRHLHTRGRKVVDLDDEVFDLEAMRPGDRASLVGEAALLASLRRGRTGRMSDVVATIQAEQDEVVRAGFQGILVVQGGPGTGKTVAALHRAAYLLYTYRETLSRRGVLIVGPNPTFLRYIERVLPGLGETDVALCPLGTLYPGVHATATETPEAEAVKGDGRMAERLEEALKARQRVPDEDVTFEADGMPVTLTSKAALRAREHARNVRAPHNVQRRVFVHDVLAALAEDQLERMERETDEPLQRLLEEGGLSKELQELLKEPSRLREDHDLELAKETLWDDPEVRRLIDSLWPELTPERFLNDLYADPEALRHIGCPELRRAPGSPWTVADVPLLDEAAELLGVDDSADKAAERREEQRRREEERYARGVLQISGLTEVDAGMLAERQREERGPVTAAERLADREWAYGHVIVDEAQELSSMAWRAVMRRVPAKSMTIVGDLAQTGSAAGARDWAEMLEPFVGDRWRELRLLVNYRTPGAIMAVAEDVLASVDPHAVAPRSVREEGDPPKAVRMDALDGLPGLVEAELERIGEGRLAVITSRARRQEVTAALPDAPAEVTPEALDQPVVILTAAESKGLEFDAVVLVDPDGIREESPNGGHDLYVAITRATRRLTVIHSGDLPPELHRLVREGSRPFDETSHLLNSPENARCPRAATDRLEAGEGTGRESG</sequence>
<dbReference type="EMBL" id="BAAATZ010000009">
    <property type="protein sequence ID" value="GAA2726146.1"/>
    <property type="molecule type" value="Genomic_DNA"/>
</dbReference>
<evidence type="ECO:0000256" key="4">
    <source>
        <dbReference type="ARBA" id="ARBA00022840"/>
    </source>
</evidence>
<dbReference type="SUPFAM" id="SSF52540">
    <property type="entry name" value="P-loop containing nucleoside triphosphate hydrolases"/>
    <property type="match status" value="1"/>
</dbReference>
<dbReference type="InterPro" id="IPR027417">
    <property type="entry name" value="P-loop_NTPase"/>
</dbReference>
<feature type="domain" description="UvrD-like helicase ATP-binding" evidence="7">
    <location>
        <begin position="176"/>
        <end position="599"/>
    </location>
</feature>
<evidence type="ECO:0000313" key="9">
    <source>
        <dbReference type="Proteomes" id="UP001501842"/>
    </source>
</evidence>
<evidence type="ECO:0000256" key="3">
    <source>
        <dbReference type="ARBA" id="ARBA00022806"/>
    </source>
</evidence>
<proteinExistence type="predicted"/>
<dbReference type="Proteomes" id="UP001501842">
    <property type="component" value="Unassembled WGS sequence"/>
</dbReference>
<evidence type="ECO:0000256" key="2">
    <source>
        <dbReference type="ARBA" id="ARBA00022801"/>
    </source>
</evidence>
<keyword evidence="4 5" id="KW-0067">ATP-binding</keyword>
<evidence type="ECO:0000256" key="6">
    <source>
        <dbReference type="SAM" id="MobiDB-lite"/>
    </source>
</evidence>
<dbReference type="InterPro" id="IPR027785">
    <property type="entry name" value="UvrD-like_helicase_C"/>
</dbReference>
<dbReference type="PANTHER" id="PTHR11070:SF45">
    <property type="entry name" value="DNA 3'-5' HELICASE"/>
    <property type="match status" value="1"/>
</dbReference>
<dbReference type="Gene3D" id="3.40.50.300">
    <property type="entry name" value="P-loop containing nucleotide triphosphate hydrolases"/>
    <property type="match status" value="3"/>
</dbReference>
<feature type="compositionally biased region" description="Basic and acidic residues" evidence="6">
    <location>
        <begin position="777"/>
        <end position="792"/>
    </location>
</feature>
<dbReference type="InterPro" id="IPR000212">
    <property type="entry name" value="DNA_helicase_UvrD/REP"/>
</dbReference>
<comment type="caution">
    <text evidence="8">The sequence shown here is derived from an EMBL/GenBank/DDBJ whole genome shotgun (WGS) entry which is preliminary data.</text>
</comment>
<dbReference type="PANTHER" id="PTHR11070">
    <property type="entry name" value="UVRD / RECB / PCRA DNA HELICASE FAMILY MEMBER"/>
    <property type="match status" value="1"/>
</dbReference>